<organism evidence="2">
    <name type="scientific">Anguilla anguilla</name>
    <name type="common">European freshwater eel</name>
    <name type="synonym">Muraena anguilla</name>
    <dbReference type="NCBI Taxonomy" id="7936"/>
    <lineage>
        <taxon>Eukaryota</taxon>
        <taxon>Metazoa</taxon>
        <taxon>Chordata</taxon>
        <taxon>Craniata</taxon>
        <taxon>Vertebrata</taxon>
        <taxon>Euteleostomi</taxon>
        <taxon>Actinopterygii</taxon>
        <taxon>Neopterygii</taxon>
        <taxon>Teleostei</taxon>
        <taxon>Anguilliformes</taxon>
        <taxon>Anguillidae</taxon>
        <taxon>Anguilla</taxon>
    </lineage>
</organism>
<sequence>MCYTQLFKIMHLSGELRSFFVESDAVQNNSLTFINEIQTLKFLVLVLLLILIFQFYV</sequence>
<evidence type="ECO:0000313" key="2">
    <source>
        <dbReference type="EMBL" id="JAH03802.1"/>
    </source>
</evidence>
<accession>A0A0E9PHR7</accession>
<proteinExistence type="predicted"/>
<dbReference type="EMBL" id="GBXM01104775">
    <property type="protein sequence ID" value="JAH03802.1"/>
    <property type="molecule type" value="Transcribed_RNA"/>
</dbReference>
<reference evidence="2" key="2">
    <citation type="journal article" date="2015" name="Fish Shellfish Immunol.">
        <title>Early steps in the European eel (Anguilla anguilla)-Vibrio vulnificus interaction in the gills: Role of the RtxA13 toxin.</title>
        <authorList>
            <person name="Callol A."/>
            <person name="Pajuelo D."/>
            <person name="Ebbesson L."/>
            <person name="Teles M."/>
            <person name="MacKenzie S."/>
            <person name="Amaro C."/>
        </authorList>
    </citation>
    <scope>NUCLEOTIDE SEQUENCE</scope>
</reference>
<reference evidence="2" key="1">
    <citation type="submission" date="2014-11" db="EMBL/GenBank/DDBJ databases">
        <authorList>
            <person name="Amaro Gonzalez C."/>
        </authorList>
    </citation>
    <scope>NUCLEOTIDE SEQUENCE</scope>
</reference>
<evidence type="ECO:0000256" key="1">
    <source>
        <dbReference type="SAM" id="Phobius"/>
    </source>
</evidence>
<keyword evidence="1" id="KW-0812">Transmembrane</keyword>
<keyword evidence="1" id="KW-0472">Membrane</keyword>
<feature type="transmembrane region" description="Helical" evidence="1">
    <location>
        <begin position="39"/>
        <end position="56"/>
    </location>
</feature>
<keyword evidence="1" id="KW-1133">Transmembrane helix</keyword>
<dbReference type="AlphaFoldDB" id="A0A0E9PHR7"/>
<name>A0A0E9PHR7_ANGAN</name>
<protein>
    <submittedName>
        <fullName evidence="2">Uncharacterized protein</fullName>
    </submittedName>
</protein>